<evidence type="ECO:0000313" key="1">
    <source>
        <dbReference type="EMBL" id="BAU18917.1"/>
    </source>
</evidence>
<dbReference type="EMBL" id="AP014598">
    <property type="protein sequence ID" value="BAU18917.1"/>
    <property type="molecule type" value="Genomic_DNA"/>
</dbReference>
<evidence type="ECO:0000313" key="2">
    <source>
        <dbReference type="Proteomes" id="UP000217431"/>
    </source>
</evidence>
<dbReference type="Gene3D" id="2.130.10.10">
    <property type="entry name" value="YVTN repeat-like/Quinoprotein amine dehydrogenase"/>
    <property type="match status" value="1"/>
</dbReference>
<dbReference type="AlphaFoldDB" id="A0A0T7APB6"/>
<gene>
    <name evidence="1" type="ORF">PIOMA14_II_0412</name>
</gene>
<dbReference type="RefSeq" id="WP_096408914.1">
    <property type="nucleotide sequence ID" value="NZ_AP014598.1"/>
</dbReference>
<name>A0A0T7APB6_PREIN</name>
<sequence length="441" mass="49682">MEKHFIQQNRLLLLILFVLFVFTDSYADWKLVKQLDATYATFVTKSGNLLLSDFRIEKDGGIYISKDEGKSWIKTNATDYNYNKFIEVDNHIFAIGYGANIACSSDEGNTWAEYSYADAVKDVISEDNMPYTVAYAAAYHNSKLYLADFCGGGVIYSEDLGKTWKNTDLASLKYTMKDDDGSSVENTENIYQLVSFKGKLYAFGVYFVFYLDEATNKWKTISDRSNFMAVSTIFNNTLLLGRSVPNDDFKTPFIVTLDDGEKWGELPRPSGLMDNNIRAMASDATNIYIGLQKGGFYYTPNSGTKWFNISQGLPNMGYTTDLFLTPTQIFTTKDYIYVSIYEPQGDSKKSGLYRFSKSELPNPTAIEKTNGTDDASLRIVGNTLYTNTNDNATITIFNINGTQRNIALINGKADISMLEKGIYTYKIHSKDSVIKGKFVKQ</sequence>
<dbReference type="NCBIfam" id="TIGR04183">
    <property type="entry name" value="Por_Secre_tail"/>
    <property type="match status" value="1"/>
</dbReference>
<dbReference type="SUPFAM" id="SSF110296">
    <property type="entry name" value="Oligoxyloglucan reducing end-specific cellobiohydrolase"/>
    <property type="match status" value="2"/>
</dbReference>
<proteinExistence type="predicted"/>
<dbReference type="InterPro" id="IPR026444">
    <property type="entry name" value="Secre_tail"/>
</dbReference>
<organism evidence="1 2">
    <name type="scientific">Prevotella intermedia</name>
    <dbReference type="NCBI Taxonomy" id="28131"/>
    <lineage>
        <taxon>Bacteria</taxon>
        <taxon>Pseudomonadati</taxon>
        <taxon>Bacteroidota</taxon>
        <taxon>Bacteroidia</taxon>
        <taxon>Bacteroidales</taxon>
        <taxon>Prevotellaceae</taxon>
        <taxon>Prevotella</taxon>
    </lineage>
</organism>
<evidence type="ECO:0008006" key="3">
    <source>
        <dbReference type="Google" id="ProtNLM"/>
    </source>
</evidence>
<protein>
    <recommendedName>
        <fullName evidence="3">Secretion system C-terminal sorting domain-containing protein</fullName>
    </recommendedName>
</protein>
<dbReference type="InterPro" id="IPR015943">
    <property type="entry name" value="WD40/YVTN_repeat-like_dom_sf"/>
</dbReference>
<dbReference type="Proteomes" id="UP000217431">
    <property type="component" value="Chromosome II"/>
</dbReference>
<dbReference type="CDD" id="cd15482">
    <property type="entry name" value="Sialidase_non-viral"/>
    <property type="match status" value="1"/>
</dbReference>
<accession>A0A0T7APB6</accession>
<reference evidence="1 2" key="1">
    <citation type="journal article" date="2016" name="DNA Res.">
        <title>The complete genome sequencing of Prevotella intermedia strain OMA14 and a subsequent fine-scale, intra-species genomic comparison reveal an unusual amplification of conjugative and mobile transposons and identify a novel Prevotella-lineage-specific repeat.</title>
        <authorList>
            <person name="Naito M."/>
            <person name="Ogura Y."/>
            <person name="Itoh T."/>
            <person name="Shoji M."/>
            <person name="Okamoto M."/>
            <person name="Hayashi T."/>
            <person name="Nakayama K."/>
        </authorList>
    </citation>
    <scope>NUCLEOTIDE SEQUENCE [LARGE SCALE GENOMIC DNA]</scope>
    <source>
        <strain evidence="1 2">OMA14</strain>
    </source>
</reference>